<accession>A0ABQ5T1F2</accession>
<dbReference type="RefSeq" id="WP_189116478.1">
    <property type="nucleotide sequence ID" value="NZ_BMRK01000001.1"/>
</dbReference>
<evidence type="ECO:0000256" key="1">
    <source>
        <dbReference type="SAM" id="SignalP"/>
    </source>
</evidence>
<dbReference type="EMBL" id="BSEL01000007">
    <property type="protein sequence ID" value="GLJ69314.1"/>
    <property type="molecule type" value="Genomic_DNA"/>
</dbReference>
<reference evidence="2" key="2">
    <citation type="submission" date="2023-01" db="EMBL/GenBank/DDBJ databases">
        <authorList>
            <person name="Sun Q."/>
            <person name="Evtushenko L."/>
        </authorList>
    </citation>
    <scope>NUCLEOTIDE SEQUENCE</scope>
    <source>
        <strain evidence="2">VKM Ac-1246</strain>
    </source>
</reference>
<dbReference type="InterPro" id="IPR024006">
    <property type="entry name" value="Alt_signal_exp_actinobact"/>
</dbReference>
<evidence type="ECO:0000313" key="2">
    <source>
        <dbReference type="EMBL" id="GLJ69314.1"/>
    </source>
</evidence>
<evidence type="ECO:0008006" key="4">
    <source>
        <dbReference type="Google" id="ProtNLM"/>
    </source>
</evidence>
<sequence>MKKSTKGAVAAAAAAVLLLGGAGTLAYWTDEGTASGGTLTTGNMALSDGTCEPGWTYPDGSAVATIVPGDSITKSCSFEVTGSGDHLTATVSAPGEVTYTTDKATTTMQLTASADYELGGQPVGDGDSFAIDGPTTLVAQVEVVFPYGDATTINANDTQDVTATLDAITITLTQDQSSGENPNP</sequence>
<dbReference type="NCBIfam" id="TIGR04088">
    <property type="entry name" value="cognate_SipW"/>
    <property type="match status" value="1"/>
</dbReference>
<gene>
    <name evidence="2" type="ORF">GCM10017579_33500</name>
</gene>
<proteinExistence type="predicted"/>
<evidence type="ECO:0000313" key="3">
    <source>
        <dbReference type="Proteomes" id="UP001142292"/>
    </source>
</evidence>
<organism evidence="2 3">
    <name type="scientific">Nocardioides luteus</name>
    <dbReference type="NCBI Taxonomy" id="1844"/>
    <lineage>
        <taxon>Bacteria</taxon>
        <taxon>Bacillati</taxon>
        <taxon>Actinomycetota</taxon>
        <taxon>Actinomycetes</taxon>
        <taxon>Propionibacteriales</taxon>
        <taxon>Nocardioidaceae</taxon>
        <taxon>Nocardioides</taxon>
    </lineage>
</organism>
<comment type="caution">
    <text evidence="2">The sequence shown here is derived from an EMBL/GenBank/DDBJ whole genome shotgun (WGS) entry which is preliminary data.</text>
</comment>
<name>A0ABQ5T1F2_9ACTN</name>
<dbReference type="Proteomes" id="UP001142292">
    <property type="component" value="Unassembled WGS sequence"/>
</dbReference>
<dbReference type="NCBIfam" id="TIGR04089">
    <property type="entry name" value="exp_by_SipW_III"/>
    <property type="match status" value="1"/>
</dbReference>
<protein>
    <recommendedName>
        <fullName evidence="4">Alternate-type signal peptide domain-containing protein</fullName>
    </recommendedName>
</protein>
<reference evidence="2" key="1">
    <citation type="journal article" date="2014" name="Int. J. Syst. Evol. Microbiol.">
        <title>Complete genome of a new Firmicutes species belonging to the dominant human colonic microbiota ('Ruminococcus bicirculans') reveals two chromosomes and a selective capacity to utilize plant glucans.</title>
        <authorList>
            <consortium name="NISC Comparative Sequencing Program"/>
            <person name="Wegmann U."/>
            <person name="Louis P."/>
            <person name="Goesmann A."/>
            <person name="Henrissat B."/>
            <person name="Duncan S.H."/>
            <person name="Flint H.J."/>
        </authorList>
    </citation>
    <scope>NUCLEOTIDE SEQUENCE</scope>
    <source>
        <strain evidence="2">VKM Ac-1246</strain>
    </source>
</reference>
<keyword evidence="1" id="KW-0732">Signal</keyword>
<keyword evidence="3" id="KW-1185">Reference proteome</keyword>
<feature type="chain" id="PRO_5047125617" description="Alternate-type signal peptide domain-containing protein" evidence="1">
    <location>
        <begin position="27"/>
        <end position="184"/>
    </location>
</feature>
<feature type="signal peptide" evidence="1">
    <location>
        <begin position="1"/>
        <end position="26"/>
    </location>
</feature>
<dbReference type="InterPro" id="IPR023833">
    <property type="entry name" value="Signal_pept_SipW-depend-type"/>
</dbReference>